<gene>
    <name evidence="2" type="ORF">ADUPG1_014149</name>
</gene>
<feature type="compositionally biased region" description="Acidic residues" evidence="1">
    <location>
        <begin position="2368"/>
        <end position="2377"/>
    </location>
</feature>
<feature type="compositionally biased region" description="Low complexity" evidence="1">
    <location>
        <begin position="1547"/>
        <end position="1562"/>
    </location>
</feature>
<feature type="region of interest" description="Disordered" evidence="1">
    <location>
        <begin position="1402"/>
        <end position="1428"/>
    </location>
</feature>
<sequence length="3895" mass="449059">MGITKEVRFEFIYKAGFFVPPISRNNSTIIYPDIDEIMGKCGHKLATMTAQKVIKGEGNSGIFTHLLLPFSSQQYIKGVYVCIGNALGGNDFTPSILTFTMCCSIFDMKKRKEKTAKITIKCDLSGLIASKFLDSWVFIPLEVDNVISCEIKGKGRYKKKEFSIKSLLFIRPENSKEYIERKADEKRLREAKQIRTRPKNLGGISDLMGSLPIPPSSPTIIDPSNLIVSAWNDDLWKESLFYDKSSQAKSMLAFGGGVFLSHLDISFKSGTMGIYGVYICLSPEDGPGFLYLNIIDSRREKTFVKVEVSFKSDKLRWYFIPLNKDVISCGITGQGRSKGKIVGSCFFIHAMCFIRRETPHERSIRTARQNLLNRSISQIPKFLHEGGSESIPISPNNPVVLNRQFAVKAWEDSKLIGSKDYDKSIQVEKILKNGIGEARISHFKVTSATPIDFYGAYIKFLDSYSSFYLIFTHSNGKMSVRKYLCHDIDDWHYFSFCLTDVISCEIFLEAGNTETIYPRLYVVNYILFVRKQTKKEIDEEKKRCRELAAAEVCKISKYIRSPTIPHCDPDVIMPDLSKMKAWDDSQWKDATGYDLTCSARKMLKDENEVRISHLSIPFLTPQTIKGANIMFKSYKHAPFGLFFTFSFSYGVKIIKKFSFPNSPNKFDYCYLPINMQHITMCEIEGTFTWSNEHSRNFEISSLYFVYDNRPRLAAPTLIYRGLDHFVPTISNIVSIDSSLIEARDETKRKTLFQRKLNQSLCAQQMTIRELFESPTYGHYTDIFIPFSPFAGSFIGGIYINLLSITLLRGMKKVIPTPPPSKLFFSFTHDNSRKVNLHVEFPSIESDERFWWYLPVNLRNISLCEIKGENQHNPTAPSQFTINALYFVSEFREQDIISSFGIKEGETSKKEEEDLKEKKLHHLMASLESGKEGDSKDTTSTSKIAMLSETPSSSIKGENQHNPTAPSQFTINALYFVSEFREQDIISSFGIKEGETSKKEEEDLKEKKLHHLMASLESGKEGDSKDTTSTSKIAMLSETPSSSVPVFIHNGDMACNPIPLDDISLIDPMIQNIQAFNQFLPKTNPKYDQSKEAQQLMNGEYNVGNFSFISIPFSKFISIHGVYICIGKSKGISRDSPPKMLQFSFFDPTGKKQMEKKFKFSNHDLEEKKWFFLPILQKNVELCQIRGESMENKGFSITAVIFEQELTNPKDIKMTYRCRKKEIDTIWDSSPTILTQFKVQGGILFNPIPRDADDVINTTITKVKGWDDSMKPSKNFSRSNLAQKMLQNGHEVWLSHLSITFSPFSPTLDSSDEKQPFVKGVYICVHRDFSSPSLLFTFTHSKGKKTYKKYKFTKLKHQYEWHFLPIDLFDISLCEIRGKGIWNCQTKRSFLIASMLFIRDKESNTSGSPLSPSGPGIERKTTHSPNPLSDTKIYLKPFSMTELQLLAKDIKLTSSQSSLTSLFENSFPRLKDNFDEWNRNKFFSTHIGGLSPSFASNRAIFTLWFECVSLFVQHEYEELEEEISESLSSKHSSCNDDGPTSNDESDDGSISSTESDDGSISSTESDDGSTFSDESDDGDDNTLTLNETSLKELIDVFLTPLIQIEAKLSEMEEKETEKCEVSNITKSLIRIVSLGEQRVECFKSRQVIPQLSSMLMRVISNYNLIDLEEQIQVECQDAESTSKLYHEFREYLLSVLFLFQTKSEIEKHKKEVILCVQCLRGFVNNEISEENNIHISIPNLNDLIDTFIDHLSRVEKVLEGDVDEEYCCICAGYTFKVDIFDSFLPKISPTFHRILERGSEKKLGGDVALRLLRTLRNISISPSFSTRSSILTLIKPYLKDWLRIYNDSECYGEWMIILSKITLSSDDETPNKSLCSETWPLFHPVLDVVKREFVGDKIVEDDHEEVLSFFSNLCCNPLNVVEISDSVKELLDVWFTVIKEKKHKWGIKYWSDLISMLSEIPSIVPQLSPKFDDEMHWCLKNGGRRDNYSKYLGNCFVSLKKWKELIDSIKRCSDSESTSKLYHEHRDEILSVFLEYQSESEIEEHKKEIILCVQCLDEFVRHDISGNEIYLPIPDLNDLIDTFIDHLSRVEKVLEGDVDEEYCTICMCYTFKVKDKRDSFLPKISPSFQRILERGSEKKLGGDVALQLLMTLKNISISPSFSTRSSILTLIKPYIKDWLRIYNDSECYGEWMIILSKITLSSDDEIPDKSLCSEAWPLFHPVLDVVKREFEGEKIVEDSYKILQFVSNLCCNPSHSLEIYANIKENMLNWFEILKKNMDYLGIEFWSKLISVLSTNTSIVPQISPKFDHEMEWCMKNGGRSEDYSRYLRNCNPDKKSVESTYLLKKDLHKSDEMSKKQTNEIGGGKDTEESEPDEDDLSCSSLFSSSENQGKEHPDNRNVIGSLPTDEPRQVISIHKVDAGASKNSGSVDILEIDHTSNQILQIQSSERGHISECHDLANQIGEPFQIIEGKTSRIPEDSKAEVTLGKFKLKSDHDICRKTLTQFKSDDVIRKETNLKILKYNIKDSSSQSDISSLLKKSFQDLKDQFDEYTTPSAITSNRDLFALCFECLSLFMKHKVTKEEDGEEDIEVILDETSIKKIIDSFLPQMIKVESVLRMNGEMTKEEEGEEEDSGTKEAGVSSITMLLFRILNVSLDKVESIRIKVYPQISPFLSKILTLGISQKLENSFIEDILITCRKIAFAEDNSTKDSLLSILRPHIFPWMRRYPDKKFFLHWTNILKNITLDKDNERPHEGRSSQLWFVFHPVLDVIKDTDSKGVTFDDEAIVRCLLFFAHLSCIPSQAIEIHECIKDDLLDSWFEMVKKKKEEKDDSAGVKYWYYLIYMLSEIPSIVPQLSPKFDDEMYWCMKNGGWRNYYSRYLGNCFASLKKWKELIDSIEKCADSESTAELFDEHRDEIISVFLEYQSKSEIEEHKKEIILCVQCLELFVRHVISGNEIYLPIPDLNDLIDTFIDHLSRVDQVLEDDVDEEYCRICVNYTFKVQDKKDSFLPKISPSFHRILERGSKKKFGGDVTQHLLITLRNISNSPSSSTRSSILTLIKPYLKDWLRIYNDSECYGEWMIILSKITLSSDDETPNKSLCSETWPLFHPVLDVVKREFVGDKIVEDDREEVLRFFSNLCCDPLHSLEIFDNVKDLLDEWFETIKRKEYQWGIIFWSNLISVFSTIPSLFPQICPKFDANMEWCKNNGALWGDYSRYLSNSSPSCHNLIELLNLIRHCPDSTSTSKLYYEYKQQLLSEFLSHESNSEIEEHKKEIILCVQCLDEFVRHIISGNEIYLPNSDLNDLIDTFIDHLSRVEQVLEGDVDEEYCRICVSYSFKVEDKRDSFLPKISPTFHRILERGSEKKLGGDVALRLLRTLRNISISPSFSTRSSILTLIKPYLKDWLRIYNDSECYGEWMIILSKITLSSDDETPNKSLCSEAWPLFHPIFDVVKREFVGDKIVEDGHEFALRFFSNLCCDPSHAIEVYDSVKELLDEWFTVIKKEKHKWGIIFWSKLISMFSTVPPIVPHIYPKFDANMEWCKINRVFGNNYCPKYLGNCYSSCKKLSIIIDSIHGCPNGKSKVKLYKKHRKTLISLFTSNKGCRLIEEHKKEIILGVQCLQLLVVNNDNLPIPELNSFIDTFFDLILGVEEVLGEIIDEEYCDICVYYTFKVEDKSFLHKIIPSIRRILERGSLRKVQDIVSRYLLMVIRNISIYFKGPTISLISPYLKQWLEIYEDYSHCHQWMWIFSIITRNDEPNKARIDEIWSVFLLVIDFVLTFATRYCDKEKDFLNVLNFFSHFSKLDSKYAIKVFDIIKNNLEDWYHIVKRGAKSGTYAWSKLIADFSDVPSIVPQISPKFDDAMEWIVYRDTESFLPASYKRYKKNCKIQIILPENMWG</sequence>
<dbReference type="Proteomes" id="UP001057375">
    <property type="component" value="Unassembled WGS sequence"/>
</dbReference>
<dbReference type="SUPFAM" id="SSF48371">
    <property type="entry name" value="ARM repeat"/>
    <property type="match status" value="1"/>
</dbReference>
<dbReference type="EMBL" id="BQXS01013846">
    <property type="protein sequence ID" value="GKT29708.1"/>
    <property type="molecule type" value="Genomic_DNA"/>
</dbReference>
<comment type="caution">
    <text evidence="2">The sequence shown here is derived from an EMBL/GenBank/DDBJ whole genome shotgun (WGS) entry which is preliminary data.</text>
</comment>
<dbReference type="InterPro" id="IPR016024">
    <property type="entry name" value="ARM-type_fold"/>
</dbReference>
<accession>A0ABQ5KB93</accession>
<feature type="region of interest" description="Disordered" evidence="1">
    <location>
        <begin position="1526"/>
        <end position="1582"/>
    </location>
</feature>
<evidence type="ECO:0000313" key="3">
    <source>
        <dbReference type="Proteomes" id="UP001057375"/>
    </source>
</evidence>
<keyword evidence="3" id="KW-1185">Reference proteome</keyword>
<name>A0ABQ5KB93_9EUKA</name>
<proteinExistence type="predicted"/>
<feature type="region of interest" description="Disordered" evidence="1">
    <location>
        <begin position="2348"/>
        <end position="2407"/>
    </location>
</feature>
<evidence type="ECO:0000256" key="1">
    <source>
        <dbReference type="SAM" id="MobiDB-lite"/>
    </source>
</evidence>
<organism evidence="2 3">
    <name type="scientific">Aduncisulcus paluster</name>
    <dbReference type="NCBI Taxonomy" id="2918883"/>
    <lineage>
        <taxon>Eukaryota</taxon>
        <taxon>Metamonada</taxon>
        <taxon>Carpediemonas-like organisms</taxon>
        <taxon>Aduncisulcus</taxon>
    </lineage>
</organism>
<reference evidence="2" key="1">
    <citation type="submission" date="2022-03" db="EMBL/GenBank/DDBJ databases">
        <title>Draft genome sequence of Aduncisulcus paluster, a free-living microaerophilic Fornicata.</title>
        <authorList>
            <person name="Yuyama I."/>
            <person name="Kume K."/>
            <person name="Tamura T."/>
            <person name="Inagaki Y."/>
            <person name="Hashimoto T."/>
        </authorList>
    </citation>
    <scope>NUCLEOTIDE SEQUENCE</scope>
    <source>
        <strain evidence="2">NY0171</strain>
    </source>
</reference>
<protein>
    <submittedName>
        <fullName evidence="2">Uncharacterized protein</fullName>
    </submittedName>
</protein>
<feature type="compositionally biased region" description="Basic and acidic residues" evidence="1">
    <location>
        <begin position="2348"/>
        <end position="2367"/>
    </location>
</feature>
<feature type="compositionally biased region" description="Low complexity" evidence="1">
    <location>
        <begin position="1405"/>
        <end position="1415"/>
    </location>
</feature>
<evidence type="ECO:0000313" key="2">
    <source>
        <dbReference type="EMBL" id="GKT29708.1"/>
    </source>
</evidence>